<dbReference type="Gene3D" id="2.60.40.10">
    <property type="entry name" value="Immunoglobulins"/>
    <property type="match status" value="1"/>
</dbReference>
<protein>
    <recommendedName>
        <fullName evidence="3">Fibronectin type-III domain-containing protein</fullName>
    </recommendedName>
</protein>
<gene>
    <name evidence="1" type="ORF">H9L42_00395</name>
</gene>
<sequence length="802" mass="85310">MNVQNKKHIALQCLILLGALFCILLLSPEIVRAEDDPVSAKSIEVYSGPRQIGVIEGETYVPYGVSVNVTTGNDASGYTKRMGVQVFKNGEIQEGFSYSQSDVKNGKMTETISYTEGDKTVSDSFEVDVIARDFLPDLGSDGFYEIGTPDELTAFSLMVGAAGKTDINGRLTADIDLTGTDYQPIGQYYTEARPSANTTSNCIGGSYFLDYSGTFDGNGKTVTMDLESNRCAALIGTAEGATVKNVTVDGSIQARSTGYTAVGAGIVALASSSDDEVTTIENCVNRAEINSQFTAGGIAASGGSAVKIINCTNYGDVYASGGNSGGIVGHGNAKECANYGDVSGKLSHIGGIVGTGSATSCLNMGSIEQEASKYTNVGGIIGTVSSSVYKLENCVNAGNVTGPYSVGGIAGMIDSGTKTVSNCYNYGTISCNYENNPSRYGGVAGVVGIQSTTLLQLDITGCYNLGSIVHGKGQTGAILGYTGNLPSSYPNRDTVECLYTVSDCYYIDGTAKSVIGFVGSEKNITDQSTALSIGEMIAAIQSKAEDSALPYSDTQLQVLNQFLDQENQNAADAVISRIDALGTITLNSESAVSAARNLYDALTREQKELVTNYSKLTAAETTLQTLKERQTRAEAKRVLFRTAKLSLSATTYTYTGKARTPEVTGLEGLVKNIDYTVGYRNHVKTGKATVIITGKGDCAGLSRSISFRIVPQKAAIQKLKKGKKSMQVRIASQKKAGVTGYQISYRYGKKGAFKTIVTTKTVKKIRKLKNKKYYYVKVRAYKKIDGKKYYGRYSKAKKIKVQ</sequence>
<reference evidence="1" key="1">
    <citation type="submission" date="2020-08" db="EMBL/GenBank/DDBJ databases">
        <title>Genome public.</title>
        <authorList>
            <person name="Liu C."/>
            <person name="Sun Q."/>
        </authorList>
    </citation>
    <scope>NUCLEOTIDE SEQUENCE</scope>
    <source>
        <strain evidence="1">BX12</strain>
    </source>
</reference>
<dbReference type="InterPro" id="IPR013783">
    <property type="entry name" value="Ig-like_fold"/>
</dbReference>
<dbReference type="Proteomes" id="UP000602647">
    <property type="component" value="Unassembled WGS sequence"/>
</dbReference>
<evidence type="ECO:0000313" key="1">
    <source>
        <dbReference type="EMBL" id="MBC6678289.1"/>
    </source>
</evidence>
<evidence type="ECO:0000313" key="2">
    <source>
        <dbReference type="Proteomes" id="UP000602647"/>
    </source>
</evidence>
<keyword evidence="2" id="KW-1185">Reference proteome</keyword>
<dbReference type="EMBL" id="JACRYT010000001">
    <property type="protein sequence ID" value="MBC6678289.1"/>
    <property type="molecule type" value="Genomic_DNA"/>
</dbReference>
<proteinExistence type="predicted"/>
<dbReference type="RefSeq" id="WP_187301490.1">
    <property type="nucleotide sequence ID" value="NZ_JACRYT010000001.1"/>
</dbReference>
<dbReference type="Gene3D" id="2.160.20.110">
    <property type="match status" value="1"/>
</dbReference>
<organism evidence="1 2">
    <name type="scientific">Zhenpiania hominis</name>
    <dbReference type="NCBI Taxonomy" id="2763644"/>
    <lineage>
        <taxon>Bacteria</taxon>
        <taxon>Bacillati</taxon>
        <taxon>Bacillota</taxon>
        <taxon>Clostridia</taxon>
        <taxon>Peptostreptococcales</taxon>
        <taxon>Anaerovoracaceae</taxon>
        <taxon>Zhenpiania</taxon>
    </lineage>
</organism>
<dbReference type="AlphaFoldDB" id="A0A923NJN3"/>
<name>A0A923NJN3_9FIRM</name>
<comment type="caution">
    <text evidence="1">The sequence shown here is derived from an EMBL/GenBank/DDBJ whole genome shotgun (WGS) entry which is preliminary data.</text>
</comment>
<accession>A0A923NJN3</accession>
<evidence type="ECO:0008006" key="3">
    <source>
        <dbReference type="Google" id="ProtNLM"/>
    </source>
</evidence>